<dbReference type="Proteomes" id="UP001315967">
    <property type="component" value="Chromosome"/>
</dbReference>
<dbReference type="PANTHER" id="PTHR31302">
    <property type="entry name" value="TRANSMEMBRANE PROTEIN WITH METALLOPHOSPHOESTERASE DOMAIN-RELATED"/>
    <property type="match status" value="1"/>
</dbReference>
<dbReference type="InterPro" id="IPR051158">
    <property type="entry name" value="Metallophosphoesterase_sf"/>
</dbReference>
<dbReference type="SUPFAM" id="SSF56300">
    <property type="entry name" value="Metallo-dependent phosphatases"/>
    <property type="match status" value="1"/>
</dbReference>
<evidence type="ECO:0000313" key="4">
    <source>
        <dbReference type="EMBL" id="UUX34457.1"/>
    </source>
</evidence>
<evidence type="ECO:0000256" key="2">
    <source>
        <dbReference type="ARBA" id="ARBA00022801"/>
    </source>
</evidence>
<reference evidence="4 5" key="1">
    <citation type="submission" date="2022-08" db="EMBL/GenBank/DDBJ databases">
        <title>Aerococcaceae sp. nov isolated from spoiled eye mask.</title>
        <authorList>
            <person name="Zhou G."/>
            <person name="Xie X.-B."/>
            <person name="Shi Q.-S."/>
            <person name="Wang Y.-S."/>
            <person name="Wen X."/>
            <person name="Peng H."/>
            <person name="Yang X.-J."/>
            <person name="Tao H.-B."/>
            <person name="Huang X.-M."/>
        </authorList>
    </citation>
    <scope>NUCLEOTIDE SEQUENCE [LARGE SCALE GENOMIC DNA]</scope>
    <source>
        <strain evidence="5">DM20194951</strain>
    </source>
</reference>
<evidence type="ECO:0000259" key="3">
    <source>
        <dbReference type="Pfam" id="PF00149"/>
    </source>
</evidence>
<dbReference type="RefSeq" id="WP_313793959.1">
    <property type="nucleotide sequence ID" value="NZ_CP102453.1"/>
</dbReference>
<dbReference type="Gene3D" id="3.60.21.10">
    <property type="match status" value="1"/>
</dbReference>
<feature type="domain" description="Calcineurin-like phosphoesterase" evidence="3">
    <location>
        <begin position="43"/>
        <end position="207"/>
    </location>
</feature>
<keyword evidence="1" id="KW-0479">Metal-binding</keyword>
<protein>
    <submittedName>
        <fullName evidence="4">Metallophosphoesterase</fullName>
    </submittedName>
</protein>
<dbReference type="EMBL" id="CP102453">
    <property type="protein sequence ID" value="UUX34457.1"/>
    <property type="molecule type" value="Genomic_DNA"/>
</dbReference>
<sequence>MKKFLVSLVSILAITGLATVALNKKLKHVTYQFQDQNIKTPVHIAVLTDLHNNLYGPEQVELIEEIKATNPDLILLVGDIFEVNNGTDNAKYLLEWVGANYPAYFVTGNHEYYTKEILPLKELVESYHIKVLDGDVAVLKVGETYLQIGGMDDGKHSTNYPNQMRQLNENFDSSMESYNILLSHRPEIFEDFNDLPLDLILSGHTHGGQWRIPGLINGLFAPDQGLFPKYAGGEYDLGNRNLVISRGLIYQSKIPRIFNRPELVTIELVNVENE</sequence>
<dbReference type="Pfam" id="PF00149">
    <property type="entry name" value="Metallophos"/>
    <property type="match status" value="1"/>
</dbReference>
<evidence type="ECO:0000256" key="1">
    <source>
        <dbReference type="ARBA" id="ARBA00022723"/>
    </source>
</evidence>
<proteinExistence type="predicted"/>
<name>A0ABY5P6U3_9LACT</name>
<accession>A0ABY5P6U3</accession>
<dbReference type="InterPro" id="IPR004843">
    <property type="entry name" value="Calcineurin-like_PHP"/>
</dbReference>
<gene>
    <name evidence="4" type="ORF">NRE15_02065</name>
</gene>
<dbReference type="PANTHER" id="PTHR31302:SF31">
    <property type="entry name" value="PHOSPHODIESTERASE YAEI"/>
    <property type="match status" value="1"/>
</dbReference>
<organism evidence="4 5">
    <name type="scientific">Fundicoccus culcitae</name>
    <dbReference type="NCBI Taxonomy" id="2969821"/>
    <lineage>
        <taxon>Bacteria</taxon>
        <taxon>Bacillati</taxon>
        <taxon>Bacillota</taxon>
        <taxon>Bacilli</taxon>
        <taxon>Lactobacillales</taxon>
        <taxon>Aerococcaceae</taxon>
        <taxon>Fundicoccus</taxon>
    </lineage>
</organism>
<keyword evidence="5" id="KW-1185">Reference proteome</keyword>
<keyword evidence="2" id="KW-0378">Hydrolase</keyword>
<dbReference type="InterPro" id="IPR029052">
    <property type="entry name" value="Metallo-depent_PP-like"/>
</dbReference>
<evidence type="ECO:0000313" key="5">
    <source>
        <dbReference type="Proteomes" id="UP001315967"/>
    </source>
</evidence>